<protein>
    <submittedName>
        <fullName evidence="2">Uncharacterized protein</fullName>
    </submittedName>
</protein>
<feature type="compositionally biased region" description="Polar residues" evidence="1">
    <location>
        <begin position="11"/>
        <end position="23"/>
    </location>
</feature>
<evidence type="ECO:0000256" key="1">
    <source>
        <dbReference type="SAM" id="MobiDB-lite"/>
    </source>
</evidence>
<accession>A0A5B7GSC9</accession>
<organism evidence="2 3">
    <name type="scientific">Portunus trituberculatus</name>
    <name type="common">Swimming crab</name>
    <name type="synonym">Neptunus trituberculatus</name>
    <dbReference type="NCBI Taxonomy" id="210409"/>
    <lineage>
        <taxon>Eukaryota</taxon>
        <taxon>Metazoa</taxon>
        <taxon>Ecdysozoa</taxon>
        <taxon>Arthropoda</taxon>
        <taxon>Crustacea</taxon>
        <taxon>Multicrustacea</taxon>
        <taxon>Malacostraca</taxon>
        <taxon>Eumalacostraca</taxon>
        <taxon>Eucarida</taxon>
        <taxon>Decapoda</taxon>
        <taxon>Pleocyemata</taxon>
        <taxon>Brachyura</taxon>
        <taxon>Eubrachyura</taxon>
        <taxon>Portunoidea</taxon>
        <taxon>Portunidae</taxon>
        <taxon>Portuninae</taxon>
        <taxon>Portunus</taxon>
    </lineage>
</organism>
<feature type="region of interest" description="Disordered" evidence="1">
    <location>
        <begin position="1"/>
        <end position="28"/>
    </location>
</feature>
<comment type="caution">
    <text evidence="2">The sequence shown here is derived from an EMBL/GenBank/DDBJ whole genome shotgun (WGS) entry which is preliminary data.</text>
</comment>
<reference evidence="2 3" key="1">
    <citation type="submission" date="2019-05" db="EMBL/GenBank/DDBJ databases">
        <title>Another draft genome of Portunus trituberculatus and its Hox gene families provides insights of decapod evolution.</title>
        <authorList>
            <person name="Jeong J.-H."/>
            <person name="Song I."/>
            <person name="Kim S."/>
            <person name="Choi T."/>
            <person name="Kim D."/>
            <person name="Ryu S."/>
            <person name="Kim W."/>
        </authorList>
    </citation>
    <scope>NUCLEOTIDE SEQUENCE [LARGE SCALE GENOMIC DNA]</scope>
    <source>
        <tissue evidence="2">Muscle</tissue>
    </source>
</reference>
<proteinExistence type="predicted"/>
<keyword evidence="3" id="KW-1185">Reference proteome</keyword>
<sequence>MEGALTPTPPTDTQLATQGASANKETRDGWAVAEGGATDQSRWAVHEGDTGAAASQLQLSRAGRVTRCDALAAGRSLWTTNTTTVCSACVCDGKRRAAPLSPGA</sequence>
<gene>
    <name evidence="2" type="ORF">E2C01_057205</name>
</gene>
<evidence type="ECO:0000313" key="3">
    <source>
        <dbReference type="Proteomes" id="UP000324222"/>
    </source>
</evidence>
<dbReference type="AlphaFoldDB" id="A0A5B7GSC9"/>
<dbReference type="EMBL" id="VSRR010020421">
    <property type="protein sequence ID" value="MPC63111.1"/>
    <property type="molecule type" value="Genomic_DNA"/>
</dbReference>
<dbReference type="Proteomes" id="UP000324222">
    <property type="component" value="Unassembled WGS sequence"/>
</dbReference>
<name>A0A5B7GSC9_PORTR</name>
<evidence type="ECO:0000313" key="2">
    <source>
        <dbReference type="EMBL" id="MPC63111.1"/>
    </source>
</evidence>